<gene>
    <name evidence="10" type="ORF">Zm00014a_008307</name>
</gene>
<dbReference type="Proteomes" id="UP000251960">
    <property type="component" value="Chromosome 5"/>
</dbReference>
<dbReference type="SUPFAM" id="SSF52949">
    <property type="entry name" value="Macro domain-like"/>
    <property type="match status" value="1"/>
</dbReference>
<comment type="caution">
    <text evidence="10">The sequence shown here is derived from an EMBL/GenBank/DDBJ whole genome shotgun (WGS) entry which is preliminary data.</text>
</comment>
<protein>
    <submittedName>
        <fullName evidence="11">Leucine aminopeptidase 2, chloroplastic</fullName>
    </submittedName>
</protein>
<dbReference type="GO" id="GO:0030145">
    <property type="term" value="F:manganese ion binding"/>
    <property type="evidence" value="ECO:0007669"/>
    <property type="project" value="InterPro"/>
</dbReference>
<dbReference type="EMBL" id="NCVQ01000006">
    <property type="protein sequence ID" value="PWZ21843.1"/>
    <property type="molecule type" value="Genomic_DNA"/>
</dbReference>
<evidence type="ECO:0000313" key="10">
    <source>
        <dbReference type="EMBL" id="PWZ21842.1"/>
    </source>
</evidence>
<evidence type="ECO:0000256" key="2">
    <source>
        <dbReference type="ARBA" id="ARBA00001585"/>
    </source>
</evidence>
<comment type="catalytic activity">
    <reaction evidence="2">
        <text>Release of N-terminal proline from a peptide.</text>
        <dbReference type="EC" id="3.4.11.5"/>
    </reaction>
</comment>
<organism evidence="10">
    <name type="scientific">Zea mays</name>
    <name type="common">Maize</name>
    <dbReference type="NCBI Taxonomy" id="4577"/>
    <lineage>
        <taxon>Eukaryota</taxon>
        <taxon>Viridiplantae</taxon>
        <taxon>Streptophyta</taxon>
        <taxon>Embryophyta</taxon>
        <taxon>Tracheophyta</taxon>
        <taxon>Spermatophyta</taxon>
        <taxon>Magnoliopsida</taxon>
        <taxon>Liliopsida</taxon>
        <taxon>Poales</taxon>
        <taxon>Poaceae</taxon>
        <taxon>PACMAD clade</taxon>
        <taxon>Panicoideae</taxon>
        <taxon>Andropogonodae</taxon>
        <taxon>Andropogoneae</taxon>
        <taxon>Tripsacinae</taxon>
        <taxon>Zea</taxon>
    </lineage>
</organism>
<accession>A0A3L6EL66</accession>
<dbReference type="InterPro" id="IPR008283">
    <property type="entry name" value="Peptidase_M17_N"/>
</dbReference>
<comment type="catalytic activity">
    <reaction evidence="1">
        <text>Release of an N-terminal amino acid, Xaa-|-Yaa-, in which Xaa is preferably Leu, but may be other amino acids including Pro although not Arg or Lys, and Yaa may be Pro. Amino acid amides and methyl esters are also readily hydrolyzed, but rates on arylamides are exceedingly low.</text>
        <dbReference type="EC" id="3.4.11.1"/>
    </reaction>
</comment>
<keyword evidence="5 11" id="KW-0031">Aminopeptidase</keyword>
<dbReference type="EMBL" id="NCVQ01000006">
    <property type="protein sequence ID" value="PWZ21842.1"/>
    <property type="molecule type" value="Genomic_DNA"/>
</dbReference>
<evidence type="ECO:0000256" key="5">
    <source>
        <dbReference type="ARBA" id="ARBA00022438"/>
    </source>
</evidence>
<accession>A0A3L6EMR0</accession>
<dbReference type="PANTHER" id="PTHR11963">
    <property type="entry name" value="LEUCINE AMINOPEPTIDASE-RELATED"/>
    <property type="match status" value="1"/>
</dbReference>
<reference evidence="10 12" key="1">
    <citation type="journal article" date="2018" name="Nat. Genet.">
        <title>Extensive intraspecific gene order and gene structural variations between Mo17 and other maize genomes.</title>
        <authorList>
            <person name="Sun S."/>
            <person name="Zhou Y."/>
            <person name="Chen J."/>
            <person name="Shi J."/>
            <person name="Zhao H."/>
            <person name="Zhao H."/>
            <person name="Song W."/>
            <person name="Zhang M."/>
            <person name="Cui Y."/>
            <person name="Dong X."/>
            <person name="Liu H."/>
            <person name="Ma X."/>
            <person name="Jiao Y."/>
            <person name="Wang B."/>
            <person name="Wei X."/>
            <person name="Stein J.C."/>
            <person name="Glaubitz J.C."/>
            <person name="Lu F."/>
            <person name="Yu G."/>
            <person name="Liang C."/>
            <person name="Fengler K."/>
            <person name="Li B."/>
            <person name="Rafalski A."/>
            <person name="Schnable P.S."/>
            <person name="Ware D.H."/>
            <person name="Buckler E.S."/>
            <person name="Lai J."/>
        </authorList>
    </citation>
    <scope>NUCLEOTIDE SEQUENCE [LARGE SCALE GENOMIC DNA]</scope>
    <source>
        <strain evidence="12">cv. Missouri 17</strain>
        <tissue evidence="10">Seedling</tissue>
    </source>
</reference>
<evidence type="ECO:0000313" key="11">
    <source>
        <dbReference type="EMBL" id="PWZ21843.1"/>
    </source>
</evidence>
<evidence type="ECO:0000259" key="9">
    <source>
        <dbReference type="PROSITE" id="PS00631"/>
    </source>
</evidence>
<dbReference type="InterPro" id="IPR000819">
    <property type="entry name" value="Peptidase_M17_C"/>
</dbReference>
<comment type="similarity">
    <text evidence="3">Belongs to the peptidase M17 family.</text>
</comment>
<feature type="region of interest" description="Disordered" evidence="8">
    <location>
        <begin position="31"/>
        <end position="50"/>
    </location>
</feature>
<comment type="subunit">
    <text evidence="4">Homohexamer (dimer of homotrimers).</text>
</comment>
<evidence type="ECO:0000256" key="7">
    <source>
        <dbReference type="ARBA" id="ARBA00022801"/>
    </source>
</evidence>
<evidence type="ECO:0000256" key="8">
    <source>
        <dbReference type="SAM" id="MobiDB-lite"/>
    </source>
</evidence>
<evidence type="ECO:0000313" key="12">
    <source>
        <dbReference type="Proteomes" id="UP000251960"/>
    </source>
</evidence>
<dbReference type="InterPro" id="IPR023042">
    <property type="entry name" value="Peptidase_M17_leu_NH2_pept"/>
</dbReference>
<dbReference type="ExpressionAtlas" id="A0A3L6EMR0">
    <property type="expression patterns" value="baseline and differential"/>
</dbReference>
<keyword evidence="7" id="KW-0378">Hydrolase</keyword>
<dbReference type="HAMAP" id="MF_00181">
    <property type="entry name" value="Cytosol_peptidase_M17"/>
    <property type="match status" value="1"/>
</dbReference>
<dbReference type="InterPro" id="IPR043472">
    <property type="entry name" value="Macro_dom-like"/>
</dbReference>
<keyword evidence="6" id="KW-0645">Protease</keyword>
<evidence type="ECO:0000256" key="3">
    <source>
        <dbReference type="ARBA" id="ARBA00009528"/>
    </source>
</evidence>
<dbReference type="GO" id="GO:0070006">
    <property type="term" value="F:metalloaminopeptidase activity"/>
    <property type="evidence" value="ECO:0007669"/>
    <property type="project" value="InterPro"/>
</dbReference>
<sequence length="637" mass="66348">MATAAASTTTSAAVLASRLLRRLPRRLSVSRAPPAALASSSSSSSRRLPSLARHPLGHRTRMGHTAAAAAAAAEPALGLTKPNAVEPPQVTFSAKDIEFSEWKGDILAVAVTEKDLSKDADSKFENAVLKKLDGQLGGLLSEAAAEEDFTGKTGQAVVLRLAGQGFKRVGLIGLGQSAPSTAAASRGLGESVASVAKAAQASSAAIVLASPSGIQEEFKLTAAAAVASGTVLGLYEDSRYKSESKKVHLKQVDIIGLGSGAEVDQKLKYANDLSSGVIFGRELVNSPANVLTPAVLAEEASKIASTYSDVFTATVLDVEKCKELKMGSYLGVAAASANPPHFIHLCYKPTDGNVKRKLAIVGKGLTFDSGGYNIKTGPGCSIELMKFDMGGSAAVFGAAKALGQIKPPGVEVHFIVAACENMISGTGMRPGDIVTASNGKTIEVNNTDAEGRLTLADALVYACNQGVEKIIDLATLTGACVVALGPSIAGKLGESLARASHPHPLPSHALNMERYRLLCFCGVLKDVFSIGIFTPSDELAKEVAAASEVSGEKFWRLPLEESYWESMKSGVADMVNTGGRQGGSITAALFLKQFVDDKVQWMHIDMAGPVWSDKKRAATGFGVSTLVEWVLNNSSSS</sequence>
<dbReference type="InterPro" id="IPR011356">
    <property type="entry name" value="Leucine_aapep/pepB"/>
</dbReference>
<dbReference type="CDD" id="cd00433">
    <property type="entry name" value="Peptidase_M17"/>
    <property type="match status" value="1"/>
</dbReference>
<feature type="domain" description="Cytosol aminopeptidase" evidence="9">
    <location>
        <begin position="446"/>
        <end position="453"/>
    </location>
</feature>
<dbReference type="FunFam" id="3.40.220.10:FF:000011">
    <property type="entry name" value="Leucine aminopeptidase 2, chloroplastic"/>
    <property type="match status" value="1"/>
</dbReference>
<evidence type="ECO:0000256" key="1">
    <source>
        <dbReference type="ARBA" id="ARBA00000135"/>
    </source>
</evidence>
<dbReference type="Gene3D" id="3.40.220.10">
    <property type="entry name" value="Leucine Aminopeptidase, subunit E, domain 1"/>
    <property type="match status" value="1"/>
</dbReference>
<dbReference type="Gene3D" id="3.40.630.10">
    <property type="entry name" value="Zn peptidases"/>
    <property type="match status" value="1"/>
</dbReference>
<dbReference type="PROSITE" id="PS00631">
    <property type="entry name" value="CYTOSOL_AP"/>
    <property type="match status" value="1"/>
</dbReference>
<dbReference type="AlphaFoldDB" id="A0A3L6EMR0"/>
<dbReference type="SUPFAM" id="SSF53187">
    <property type="entry name" value="Zn-dependent exopeptidases"/>
    <property type="match status" value="2"/>
</dbReference>
<dbReference type="PANTHER" id="PTHR11963:SF23">
    <property type="entry name" value="CYTOSOL AMINOPEPTIDASE"/>
    <property type="match status" value="1"/>
</dbReference>
<dbReference type="GO" id="GO:0006508">
    <property type="term" value="P:proteolysis"/>
    <property type="evidence" value="ECO:0007669"/>
    <property type="project" value="UniProtKB-KW"/>
</dbReference>
<dbReference type="GO" id="GO:0005737">
    <property type="term" value="C:cytoplasm"/>
    <property type="evidence" value="ECO:0007669"/>
    <property type="project" value="InterPro"/>
</dbReference>
<dbReference type="PRINTS" id="PR00481">
    <property type="entry name" value="LAMNOPPTDASE"/>
</dbReference>
<dbReference type="Pfam" id="PF00883">
    <property type="entry name" value="Peptidase_M17"/>
    <property type="match status" value="2"/>
</dbReference>
<evidence type="ECO:0000256" key="6">
    <source>
        <dbReference type="ARBA" id="ARBA00022670"/>
    </source>
</evidence>
<name>A0A3L6EMR0_MAIZE</name>
<proteinExistence type="inferred from homology"/>
<evidence type="ECO:0000256" key="4">
    <source>
        <dbReference type="ARBA" id="ARBA00011867"/>
    </source>
</evidence>
<dbReference type="Pfam" id="PF02789">
    <property type="entry name" value="Peptidase_M17_N"/>
    <property type="match status" value="1"/>
</dbReference>